<accession>A0A4Q7N7L7</accession>
<organism evidence="5 6">
    <name type="scientific">Pigmentiphaga kullae</name>
    <dbReference type="NCBI Taxonomy" id="151784"/>
    <lineage>
        <taxon>Bacteria</taxon>
        <taxon>Pseudomonadati</taxon>
        <taxon>Pseudomonadota</taxon>
        <taxon>Betaproteobacteria</taxon>
        <taxon>Burkholderiales</taxon>
        <taxon>Alcaligenaceae</taxon>
        <taxon>Pigmentiphaga</taxon>
    </lineage>
</organism>
<evidence type="ECO:0000256" key="1">
    <source>
        <dbReference type="ARBA" id="ARBA00009023"/>
    </source>
</evidence>
<keyword evidence="3 4" id="KW-0732">Signal</keyword>
<evidence type="ECO:0000313" key="6">
    <source>
        <dbReference type="Proteomes" id="UP000292445"/>
    </source>
</evidence>
<comment type="similarity">
    <text evidence="1">Belongs to the bacterial solute-binding protein 7 family.</text>
</comment>
<dbReference type="Pfam" id="PF03480">
    <property type="entry name" value="DctP"/>
    <property type="match status" value="1"/>
</dbReference>
<dbReference type="RefSeq" id="WP_130360451.1">
    <property type="nucleotide sequence ID" value="NZ_SGXC01000003.1"/>
</dbReference>
<feature type="chain" id="PRO_5020285406" evidence="4">
    <location>
        <begin position="25"/>
        <end position="322"/>
    </location>
</feature>
<reference evidence="5 6" key="1">
    <citation type="submission" date="2019-02" db="EMBL/GenBank/DDBJ databases">
        <title>Genomic Encyclopedia of Type Strains, Phase IV (KMG-IV): sequencing the most valuable type-strain genomes for metagenomic binning, comparative biology and taxonomic classification.</title>
        <authorList>
            <person name="Goeker M."/>
        </authorList>
    </citation>
    <scope>NUCLEOTIDE SEQUENCE [LARGE SCALE GENOMIC DNA]</scope>
    <source>
        <strain evidence="5 6">K24</strain>
    </source>
</reference>
<dbReference type="InterPro" id="IPR038404">
    <property type="entry name" value="TRAP_DctP_sf"/>
</dbReference>
<dbReference type="GO" id="GO:0055085">
    <property type="term" value="P:transmembrane transport"/>
    <property type="evidence" value="ECO:0007669"/>
    <property type="project" value="InterPro"/>
</dbReference>
<dbReference type="InterPro" id="IPR018389">
    <property type="entry name" value="DctP_fam"/>
</dbReference>
<feature type="signal peptide" evidence="4">
    <location>
        <begin position="1"/>
        <end position="24"/>
    </location>
</feature>
<evidence type="ECO:0000256" key="2">
    <source>
        <dbReference type="ARBA" id="ARBA00022448"/>
    </source>
</evidence>
<evidence type="ECO:0000313" key="5">
    <source>
        <dbReference type="EMBL" id="RZS78013.1"/>
    </source>
</evidence>
<proteinExistence type="inferred from homology"/>
<dbReference type="AlphaFoldDB" id="A0A4Q7N7L7"/>
<keyword evidence="2" id="KW-0813">Transport</keyword>
<comment type="caution">
    <text evidence="5">The sequence shown here is derived from an EMBL/GenBank/DDBJ whole genome shotgun (WGS) entry which is preliminary data.</text>
</comment>
<sequence length="322" mass="35831">MRAMRALPLAVCLIVATIPKFVHAAEVVLKAVSAFQEGTYFSRNFESFVKKVNEEGKGIVRIEYIGGPKAIPTMEQGAALRNGVIDLANTTATFTASIVPEGLALNYATLPFSEIRKNGSLDYLNSIMRQKGLYYFARTGDRIPYHIYLNKKIDKPDLSGLKIRITPIFRDFFVKLGAGVVQMAPGEVYTGLERGVVDGYGWPAIGIFDLGWQERTKYRLEPGFYTLELGIQFSARRWDSLTQEQRDFLQKQVAWLEKMSLDASLRDAAADIKRQSEAGIQPIRLSDADSAAFLAKSQEAGWATVLSASPKHGPRLRQMMAP</sequence>
<evidence type="ECO:0000256" key="4">
    <source>
        <dbReference type="SAM" id="SignalP"/>
    </source>
</evidence>
<name>A0A4Q7N7L7_9BURK</name>
<dbReference type="Gene3D" id="3.40.190.170">
    <property type="entry name" value="Bacterial extracellular solute-binding protein, family 7"/>
    <property type="match status" value="1"/>
</dbReference>
<dbReference type="PANTHER" id="PTHR33376">
    <property type="match status" value="1"/>
</dbReference>
<dbReference type="Proteomes" id="UP000292445">
    <property type="component" value="Unassembled WGS sequence"/>
</dbReference>
<dbReference type="PANTHER" id="PTHR33376:SF7">
    <property type="entry name" value="C4-DICARBOXYLATE-BINDING PROTEIN DCTB"/>
    <property type="match status" value="1"/>
</dbReference>
<dbReference type="EMBL" id="SGXC01000003">
    <property type="protein sequence ID" value="RZS78013.1"/>
    <property type="molecule type" value="Genomic_DNA"/>
</dbReference>
<dbReference type="OrthoDB" id="6073716at2"/>
<dbReference type="NCBIfam" id="NF037995">
    <property type="entry name" value="TRAP_S1"/>
    <property type="match status" value="1"/>
</dbReference>
<gene>
    <name evidence="5" type="ORF">EV675_4653</name>
</gene>
<protein>
    <submittedName>
        <fullName evidence="5">TRAP-type C4-dicarboxylate transport system substrate-binding protein</fullName>
    </submittedName>
</protein>
<evidence type="ECO:0000256" key="3">
    <source>
        <dbReference type="ARBA" id="ARBA00022729"/>
    </source>
</evidence>
<keyword evidence="6" id="KW-1185">Reference proteome</keyword>